<feature type="transmembrane region" description="Helical" evidence="8">
    <location>
        <begin position="202"/>
        <end position="223"/>
    </location>
</feature>
<feature type="transmembrane region" description="Helical" evidence="8">
    <location>
        <begin position="309"/>
        <end position="330"/>
    </location>
</feature>
<feature type="transmembrane region" description="Helical" evidence="8">
    <location>
        <begin position="336"/>
        <end position="356"/>
    </location>
</feature>
<protein>
    <recommendedName>
        <fullName evidence="10">Ammonium transporter AmtB-like domain-containing protein</fullName>
    </recommendedName>
</protein>
<dbReference type="Pfam" id="PF00909">
    <property type="entry name" value="Ammonium_transp"/>
    <property type="match status" value="1"/>
</dbReference>
<name>A0A8K0DSA9_IGNLU</name>
<keyword evidence="6 8" id="KW-0472">Membrane</keyword>
<reference evidence="11" key="1">
    <citation type="submission" date="2019-08" db="EMBL/GenBank/DDBJ databases">
        <title>The genome of the North American firefly Photinus pyralis.</title>
        <authorList>
            <consortium name="Photinus pyralis genome working group"/>
            <person name="Fallon T.R."/>
            <person name="Sander Lower S.E."/>
            <person name="Weng J.-K."/>
        </authorList>
    </citation>
    <scope>NUCLEOTIDE SEQUENCE</scope>
    <source>
        <strain evidence="11">TRF0915ILg1</strain>
        <tissue evidence="11">Whole body</tissue>
    </source>
</reference>
<keyword evidence="4 8" id="KW-0812">Transmembrane</keyword>
<evidence type="ECO:0000256" key="5">
    <source>
        <dbReference type="ARBA" id="ARBA00022989"/>
    </source>
</evidence>
<keyword evidence="12" id="KW-1185">Reference proteome</keyword>
<dbReference type="OrthoDB" id="534912at2759"/>
<keyword evidence="5 8" id="KW-1133">Transmembrane helix</keyword>
<evidence type="ECO:0000256" key="7">
    <source>
        <dbReference type="ARBA" id="ARBA00023177"/>
    </source>
</evidence>
<dbReference type="PANTHER" id="PTHR11730">
    <property type="entry name" value="AMMONIUM TRANSPORTER"/>
    <property type="match status" value="1"/>
</dbReference>
<organism evidence="11 12">
    <name type="scientific">Ignelater luminosus</name>
    <name type="common">Cucubano</name>
    <name type="synonym">Pyrophorus luminosus</name>
    <dbReference type="NCBI Taxonomy" id="2038154"/>
    <lineage>
        <taxon>Eukaryota</taxon>
        <taxon>Metazoa</taxon>
        <taxon>Ecdysozoa</taxon>
        <taxon>Arthropoda</taxon>
        <taxon>Hexapoda</taxon>
        <taxon>Insecta</taxon>
        <taxon>Pterygota</taxon>
        <taxon>Neoptera</taxon>
        <taxon>Endopterygota</taxon>
        <taxon>Coleoptera</taxon>
        <taxon>Polyphaga</taxon>
        <taxon>Elateriformia</taxon>
        <taxon>Elateroidea</taxon>
        <taxon>Elateridae</taxon>
        <taxon>Agrypninae</taxon>
        <taxon>Pyrophorini</taxon>
        <taxon>Ignelater</taxon>
    </lineage>
</organism>
<evidence type="ECO:0000256" key="2">
    <source>
        <dbReference type="ARBA" id="ARBA00005887"/>
    </source>
</evidence>
<feature type="transmembrane region" description="Helical" evidence="8">
    <location>
        <begin position="406"/>
        <end position="429"/>
    </location>
</feature>
<feature type="signal peptide" evidence="9">
    <location>
        <begin position="1"/>
        <end position="17"/>
    </location>
</feature>
<dbReference type="Proteomes" id="UP000801492">
    <property type="component" value="Unassembled WGS sequence"/>
</dbReference>
<proteinExistence type="inferred from homology"/>
<sequence>MSLVAAKVSLLFCHVQSCVMKPKINLYTDSYYESLNGTFNDPLSAPIRNYGSASTFIRGCLVLLLRAGFVLVQLGSIPIENVYIILLQNIVDIAVCIASFGLIGYILAFGYDVLNGTVGHGMWIISDSADLDNAILGFSASIIATGIITTILAGRVHFVGYFLTTLFFSMLFQPIIMHWIWHDFGWMHRKNFVGHLVSVKDHAGGLVVHVAGGVVGLIGALFLGRRLMRLSDIDESSIGPESPGSTITGYIFIALGLIAFSLPAPSYELTHIPYNYIGVILVNNIMAMAAGIIVVVILQFLFFRETFNYWIILRCMQGAIAGIVSIASGIDVYTPVLAFAIGAIAAIVFYFVVICVHNSSVEDYCNVIPIHLVCGLLGSMLPPLLGTTENLGTSITSHFRIIHLGWQLLSLTTVSTLMISVFVIHFFVLNLTGFLRNKSEEVNHRRGVTAAVRGPERCFLQRLFTLYPSTPYIEPGSFGKSPEQYHSYKKFDFTTSTTPDREATFQRRAVLSETEPIKTFDVKNNMNNSISFNNTKKSRFTYTMPSIEIPPAEGSLSQRLDLYEGSGDYFKNYQETANKSYTEKLEELATSVGKRFSYYELHRTKKYTNLFRNRLLVRKRDCKVSQESAMSQTSECISYDEKYKDGTQ</sequence>
<accession>A0A8K0DSA9</accession>
<evidence type="ECO:0000256" key="9">
    <source>
        <dbReference type="SAM" id="SignalP"/>
    </source>
</evidence>
<feature type="transmembrane region" description="Helical" evidence="8">
    <location>
        <begin position="56"/>
        <end position="77"/>
    </location>
</feature>
<feature type="transmembrane region" description="Helical" evidence="8">
    <location>
        <begin position="276"/>
        <end position="302"/>
    </location>
</feature>
<evidence type="ECO:0000313" key="11">
    <source>
        <dbReference type="EMBL" id="KAF2905560.1"/>
    </source>
</evidence>
<evidence type="ECO:0000256" key="3">
    <source>
        <dbReference type="ARBA" id="ARBA00022448"/>
    </source>
</evidence>
<keyword evidence="7" id="KW-0924">Ammonia transport</keyword>
<dbReference type="InterPro" id="IPR024041">
    <property type="entry name" value="NH4_transpt_AmtB-like_dom"/>
</dbReference>
<evidence type="ECO:0000256" key="8">
    <source>
        <dbReference type="SAM" id="Phobius"/>
    </source>
</evidence>
<feature type="chain" id="PRO_5035465009" description="Ammonium transporter AmtB-like domain-containing protein" evidence="9">
    <location>
        <begin position="18"/>
        <end position="648"/>
    </location>
</feature>
<comment type="subcellular location">
    <subcellularLocation>
        <location evidence="1">Membrane</location>
        <topology evidence="1">Multi-pass membrane protein</topology>
    </subcellularLocation>
</comment>
<dbReference type="AlphaFoldDB" id="A0A8K0DSA9"/>
<evidence type="ECO:0000256" key="6">
    <source>
        <dbReference type="ARBA" id="ARBA00023136"/>
    </source>
</evidence>
<comment type="caution">
    <text evidence="11">The sequence shown here is derived from an EMBL/GenBank/DDBJ whole genome shotgun (WGS) entry which is preliminary data.</text>
</comment>
<feature type="transmembrane region" description="Helical" evidence="8">
    <location>
        <begin position="134"/>
        <end position="154"/>
    </location>
</feature>
<feature type="transmembrane region" description="Helical" evidence="8">
    <location>
        <begin position="161"/>
        <end position="182"/>
    </location>
</feature>
<dbReference type="PANTHER" id="PTHR11730:SF6">
    <property type="entry name" value="AMMONIUM TRANSPORTER"/>
    <property type="match status" value="1"/>
</dbReference>
<dbReference type="EMBL" id="VTPC01000503">
    <property type="protein sequence ID" value="KAF2905560.1"/>
    <property type="molecule type" value="Genomic_DNA"/>
</dbReference>
<dbReference type="Gene3D" id="1.10.3430.10">
    <property type="entry name" value="Ammonium transporter AmtB like domains"/>
    <property type="match status" value="1"/>
</dbReference>
<evidence type="ECO:0000256" key="4">
    <source>
        <dbReference type="ARBA" id="ARBA00022692"/>
    </source>
</evidence>
<gene>
    <name evidence="11" type="ORF">ILUMI_00608</name>
</gene>
<dbReference type="GO" id="GO:0097272">
    <property type="term" value="P:ammonium homeostasis"/>
    <property type="evidence" value="ECO:0007669"/>
    <property type="project" value="TreeGrafter"/>
</dbReference>
<dbReference type="GO" id="GO:0005886">
    <property type="term" value="C:plasma membrane"/>
    <property type="evidence" value="ECO:0007669"/>
    <property type="project" value="TreeGrafter"/>
</dbReference>
<dbReference type="GO" id="GO:0008519">
    <property type="term" value="F:ammonium channel activity"/>
    <property type="evidence" value="ECO:0007669"/>
    <property type="project" value="InterPro"/>
</dbReference>
<evidence type="ECO:0000313" key="12">
    <source>
        <dbReference type="Proteomes" id="UP000801492"/>
    </source>
</evidence>
<feature type="transmembrane region" description="Helical" evidence="8">
    <location>
        <begin position="89"/>
        <end position="114"/>
    </location>
</feature>
<evidence type="ECO:0000259" key="10">
    <source>
        <dbReference type="Pfam" id="PF00909"/>
    </source>
</evidence>
<feature type="transmembrane region" description="Helical" evidence="8">
    <location>
        <begin position="244"/>
        <end position="264"/>
    </location>
</feature>
<evidence type="ECO:0000256" key="1">
    <source>
        <dbReference type="ARBA" id="ARBA00004141"/>
    </source>
</evidence>
<dbReference type="InterPro" id="IPR029020">
    <property type="entry name" value="Ammonium/urea_transptr"/>
</dbReference>
<comment type="similarity">
    <text evidence="2">Belongs to the ammonia transporter channel (TC 1.A.11.2) family.</text>
</comment>
<feature type="transmembrane region" description="Helical" evidence="8">
    <location>
        <begin position="368"/>
        <end position="386"/>
    </location>
</feature>
<keyword evidence="3" id="KW-0813">Transport</keyword>
<dbReference type="SUPFAM" id="SSF111352">
    <property type="entry name" value="Ammonium transporter"/>
    <property type="match status" value="1"/>
</dbReference>
<keyword evidence="9" id="KW-0732">Signal</keyword>
<feature type="domain" description="Ammonium transporter AmtB-like" evidence="10">
    <location>
        <begin position="57"/>
        <end position="441"/>
    </location>
</feature>